<sequence length="251" mass="26711">MTASPQRVVHLPTLGAPVDLLWHVLLDLADALPDQWTLVGGQMVLVHALEQRTMPSVVSQDGDVVADVRAAPEVLPRIAAALAMADFVPDISAEGVAHRFVHPAEPRPVVVDVLAPEGLRPDTPLYTVRPGRTIQSPGGTQALIRTEPVEIHHEGRVGTIPCPSLLGAIVIKAAACGLGGDVSRHHRDLALLLSLVADPFAMADQMTSKDRRRLHRVAALRDDTHAAWTLLQQGQAAAGRSALDVLIATDA</sequence>
<gene>
    <name evidence="1" type="ORF">JD78_03773</name>
</gene>
<reference evidence="1 2" key="1">
    <citation type="submission" date="2019-07" db="EMBL/GenBank/DDBJ databases">
        <title>R&amp;d 2014.</title>
        <authorList>
            <person name="Klenk H.-P."/>
        </authorList>
    </citation>
    <scope>NUCLEOTIDE SEQUENCE [LARGE SCALE GENOMIC DNA]</scope>
    <source>
        <strain evidence="1 2">DSM 45764</strain>
    </source>
</reference>
<evidence type="ECO:0000313" key="2">
    <source>
        <dbReference type="Proteomes" id="UP000321490"/>
    </source>
</evidence>
<dbReference type="RefSeq" id="WP_369131005.1">
    <property type="nucleotide sequence ID" value="NZ_JABGDC010000142.1"/>
</dbReference>
<evidence type="ECO:0008006" key="3">
    <source>
        <dbReference type="Google" id="ProtNLM"/>
    </source>
</evidence>
<protein>
    <recommendedName>
        <fullName evidence="3">Nucleotidyltransferase AbiEii toxin of type IV toxin-antitoxin system</fullName>
    </recommendedName>
</protein>
<dbReference type="EMBL" id="VLKF01000001">
    <property type="protein sequence ID" value="TWH75218.1"/>
    <property type="molecule type" value="Genomic_DNA"/>
</dbReference>
<name>A0A562IW60_9ACTN</name>
<comment type="caution">
    <text evidence="1">The sequence shown here is derived from an EMBL/GenBank/DDBJ whole genome shotgun (WGS) entry which is preliminary data.</text>
</comment>
<organism evidence="1 2">
    <name type="scientific">Modestobacter roseus</name>
    <dbReference type="NCBI Taxonomy" id="1181884"/>
    <lineage>
        <taxon>Bacteria</taxon>
        <taxon>Bacillati</taxon>
        <taxon>Actinomycetota</taxon>
        <taxon>Actinomycetes</taxon>
        <taxon>Geodermatophilales</taxon>
        <taxon>Geodermatophilaceae</taxon>
        <taxon>Modestobacter</taxon>
    </lineage>
</organism>
<evidence type="ECO:0000313" key="1">
    <source>
        <dbReference type="EMBL" id="TWH75218.1"/>
    </source>
</evidence>
<proteinExistence type="predicted"/>
<dbReference type="AlphaFoldDB" id="A0A562IW60"/>
<accession>A0A562IW60</accession>
<dbReference type="Proteomes" id="UP000321490">
    <property type="component" value="Unassembled WGS sequence"/>
</dbReference>
<keyword evidence="2" id="KW-1185">Reference proteome</keyword>